<dbReference type="CDD" id="cd05466">
    <property type="entry name" value="PBP2_LTTR_substrate"/>
    <property type="match status" value="1"/>
</dbReference>
<dbReference type="GO" id="GO:0003700">
    <property type="term" value="F:DNA-binding transcription factor activity"/>
    <property type="evidence" value="ECO:0007669"/>
    <property type="project" value="InterPro"/>
</dbReference>
<evidence type="ECO:0000256" key="3">
    <source>
        <dbReference type="ARBA" id="ARBA00023125"/>
    </source>
</evidence>
<comment type="caution">
    <text evidence="6">The sequence shown here is derived from an EMBL/GenBank/DDBJ whole genome shotgun (WGS) entry which is preliminary data.</text>
</comment>
<name>A0A6L7G490_9RHOB</name>
<keyword evidence="3" id="KW-0238">DNA-binding</keyword>
<dbReference type="FunFam" id="1.10.10.10:FF:000001">
    <property type="entry name" value="LysR family transcriptional regulator"/>
    <property type="match status" value="1"/>
</dbReference>
<dbReference type="Pfam" id="PF03466">
    <property type="entry name" value="LysR_substrate"/>
    <property type="match status" value="1"/>
</dbReference>
<dbReference type="InterPro" id="IPR036390">
    <property type="entry name" value="WH_DNA-bd_sf"/>
</dbReference>
<dbReference type="AlphaFoldDB" id="A0A6L7G490"/>
<evidence type="ECO:0000313" key="6">
    <source>
        <dbReference type="EMBL" id="MXN17463.1"/>
    </source>
</evidence>
<dbReference type="Pfam" id="PF00126">
    <property type="entry name" value="HTH_1"/>
    <property type="match status" value="1"/>
</dbReference>
<dbReference type="InterPro" id="IPR036388">
    <property type="entry name" value="WH-like_DNA-bd_sf"/>
</dbReference>
<sequence>MTLKQMRFFLAAMEQGTLTRAAEAMGVSQSNFSEQVIRLEEALGATLFIRTNRALELTEAGRNFAPHARASLEALQQGERAVQDLRGLAGGIASFGTFGSAHHYFLRALIRDFRQAYPGMRLRLVGNNSAEVAHDVSEGRLEAGLVMLPVQERNLIVSEPVWSTPVGYLSVVPARAQAPKTILDLARAPLIMTEARWGRGDPVRRILNERARAAGVALHPLVEVEHQITGLELARDGIGDVLATRPIVHHLGFGDSLHWVPLEPPIFETFAFIQNRDVTLSPATRALKELLRQHLARIQTRYQDL</sequence>
<dbReference type="GO" id="GO:0005829">
    <property type="term" value="C:cytosol"/>
    <property type="evidence" value="ECO:0007669"/>
    <property type="project" value="TreeGrafter"/>
</dbReference>
<protein>
    <submittedName>
        <fullName evidence="6">LysR family transcriptional regulator</fullName>
    </submittedName>
</protein>
<dbReference type="Proteomes" id="UP000477911">
    <property type="component" value="Unassembled WGS sequence"/>
</dbReference>
<keyword evidence="7" id="KW-1185">Reference proteome</keyword>
<evidence type="ECO:0000256" key="4">
    <source>
        <dbReference type="ARBA" id="ARBA00023163"/>
    </source>
</evidence>
<dbReference type="PRINTS" id="PR00039">
    <property type="entry name" value="HTHLYSR"/>
</dbReference>
<dbReference type="Gene3D" id="1.10.10.10">
    <property type="entry name" value="Winged helix-like DNA-binding domain superfamily/Winged helix DNA-binding domain"/>
    <property type="match status" value="1"/>
</dbReference>
<dbReference type="GO" id="GO:0003677">
    <property type="term" value="F:DNA binding"/>
    <property type="evidence" value="ECO:0007669"/>
    <property type="project" value="UniProtKB-KW"/>
</dbReference>
<proteinExistence type="inferred from homology"/>
<reference evidence="6 7" key="1">
    <citation type="submission" date="2019-12" db="EMBL/GenBank/DDBJ databases">
        <authorList>
            <person name="Li M."/>
        </authorList>
    </citation>
    <scope>NUCLEOTIDE SEQUENCE [LARGE SCALE GENOMIC DNA]</scope>
    <source>
        <strain evidence="6 7">GBMRC 2024</strain>
    </source>
</reference>
<evidence type="ECO:0000313" key="7">
    <source>
        <dbReference type="Proteomes" id="UP000477911"/>
    </source>
</evidence>
<evidence type="ECO:0000259" key="5">
    <source>
        <dbReference type="PROSITE" id="PS50931"/>
    </source>
</evidence>
<dbReference type="PANTHER" id="PTHR30419:SF8">
    <property type="entry name" value="NITROGEN ASSIMILATION TRANSCRIPTIONAL ACTIVATOR-RELATED"/>
    <property type="match status" value="1"/>
</dbReference>
<dbReference type="PROSITE" id="PS50931">
    <property type="entry name" value="HTH_LYSR"/>
    <property type="match status" value="1"/>
</dbReference>
<dbReference type="PANTHER" id="PTHR30419">
    <property type="entry name" value="HTH-TYPE TRANSCRIPTIONAL REGULATOR YBHD"/>
    <property type="match status" value="1"/>
</dbReference>
<keyword evidence="4" id="KW-0804">Transcription</keyword>
<dbReference type="InterPro" id="IPR050950">
    <property type="entry name" value="HTH-type_LysR_regulators"/>
</dbReference>
<dbReference type="SUPFAM" id="SSF53850">
    <property type="entry name" value="Periplasmic binding protein-like II"/>
    <property type="match status" value="1"/>
</dbReference>
<dbReference type="InterPro" id="IPR000847">
    <property type="entry name" value="LysR_HTH_N"/>
</dbReference>
<comment type="similarity">
    <text evidence="1">Belongs to the LysR transcriptional regulatory family.</text>
</comment>
<dbReference type="Gene3D" id="3.40.190.290">
    <property type="match status" value="1"/>
</dbReference>
<evidence type="ECO:0000256" key="2">
    <source>
        <dbReference type="ARBA" id="ARBA00023015"/>
    </source>
</evidence>
<feature type="domain" description="HTH lysR-type" evidence="5">
    <location>
        <begin position="1"/>
        <end position="58"/>
    </location>
</feature>
<dbReference type="SUPFAM" id="SSF46785">
    <property type="entry name" value="Winged helix' DNA-binding domain"/>
    <property type="match status" value="1"/>
</dbReference>
<accession>A0A6L7G490</accession>
<dbReference type="InterPro" id="IPR005119">
    <property type="entry name" value="LysR_subst-bd"/>
</dbReference>
<evidence type="ECO:0000256" key="1">
    <source>
        <dbReference type="ARBA" id="ARBA00009437"/>
    </source>
</evidence>
<dbReference type="EMBL" id="WUMU01000004">
    <property type="protein sequence ID" value="MXN17463.1"/>
    <property type="molecule type" value="Genomic_DNA"/>
</dbReference>
<organism evidence="6 7">
    <name type="scientific">Pseudooceanicola albus</name>
    <dbReference type="NCBI Taxonomy" id="2692189"/>
    <lineage>
        <taxon>Bacteria</taxon>
        <taxon>Pseudomonadati</taxon>
        <taxon>Pseudomonadota</taxon>
        <taxon>Alphaproteobacteria</taxon>
        <taxon>Rhodobacterales</taxon>
        <taxon>Paracoccaceae</taxon>
        <taxon>Pseudooceanicola</taxon>
    </lineage>
</organism>
<keyword evidence="2" id="KW-0805">Transcription regulation</keyword>
<gene>
    <name evidence="6" type="ORF">GR170_06430</name>
</gene>